<comment type="caution">
    <text evidence="1">The sequence shown here is derived from an EMBL/GenBank/DDBJ whole genome shotgun (WGS) entry which is preliminary data.</text>
</comment>
<dbReference type="RefSeq" id="WP_242376676.1">
    <property type="nucleotide sequence ID" value="NZ_JAKRKC020000001.1"/>
</dbReference>
<accession>A0ABT0FXQ8</accession>
<dbReference type="EMBL" id="JAKRKC020000001">
    <property type="protein sequence ID" value="MCK2217133.1"/>
    <property type="molecule type" value="Genomic_DNA"/>
</dbReference>
<name>A0ABT0FXQ8_9ACTN</name>
<keyword evidence="2" id="KW-1185">Reference proteome</keyword>
<reference evidence="1 2" key="1">
    <citation type="submission" date="2022-04" db="EMBL/GenBank/DDBJ databases">
        <title>Genome draft of Actinomadura sp. ATCC 31491.</title>
        <authorList>
            <person name="Shi X."/>
            <person name="Du Y."/>
        </authorList>
    </citation>
    <scope>NUCLEOTIDE SEQUENCE [LARGE SCALE GENOMIC DNA]</scope>
    <source>
        <strain evidence="1 2">ATCC 31491</strain>
    </source>
</reference>
<evidence type="ECO:0000313" key="2">
    <source>
        <dbReference type="Proteomes" id="UP001317259"/>
    </source>
</evidence>
<organism evidence="1 2">
    <name type="scientific">Actinomadura luzonensis</name>
    <dbReference type="NCBI Taxonomy" id="2805427"/>
    <lineage>
        <taxon>Bacteria</taxon>
        <taxon>Bacillati</taxon>
        <taxon>Actinomycetota</taxon>
        <taxon>Actinomycetes</taxon>
        <taxon>Streptosporangiales</taxon>
        <taxon>Thermomonosporaceae</taxon>
        <taxon>Actinomadura</taxon>
    </lineage>
</organism>
<proteinExistence type="predicted"/>
<protein>
    <recommendedName>
        <fullName evidence="3">Transposase</fullName>
    </recommendedName>
</protein>
<evidence type="ECO:0008006" key="3">
    <source>
        <dbReference type="Google" id="ProtNLM"/>
    </source>
</evidence>
<evidence type="ECO:0000313" key="1">
    <source>
        <dbReference type="EMBL" id="MCK2217133.1"/>
    </source>
</evidence>
<gene>
    <name evidence="1" type="ORF">MF672_025580</name>
</gene>
<dbReference type="Proteomes" id="UP001317259">
    <property type="component" value="Unassembled WGS sequence"/>
</dbReference>
<sequence>MRNAEEEGAPAASPWPVFTPFAKEHYGRGVEEGMKRGREKGMEKGRAEGAAEGAVREATRMLMLVINARGWIIPPDIHTLITTTSDLDTLEDWILRSATVQTPQELFDERDRQPE</sequence>